<dbReference type="PANTHER" id="PTHR10963">
    <property type="entry name" value="GLYCOSYL HYDROLASE-RELATED"/>
    <property type="match status" value="1"/>
</dbReference>
<dbReference type="GO" id="GO:0009251">
    <property type="term" value="P:glucan catabolic process"/>
    <property type="evidence" value="ECO:0007669"/>
    <property type="project" value="TreeGrafter"/>
</dbReference>
<dbReference type="PANTHER" id="PTHR10963:SF24">
    <property type="entry name" value="GLYCOSIDASE C21B10.07-RELATED"/>
    <property type="match status" value="1"/>
</dbReference>
<evidence type="ECO:0000259" key="2">
    <source>
        <dbReference type="PROSITE" id="PS51762"/>
    </source>
</evidence>
<evidence type="ECO:0000313" key="3">
    <source>
        <dbReference type="EMBL" id="PPQ76250.1"/>
    </source>
</evidence>
<dbReference type="InterPro" id="IPR000757">
    <property type="entry name" value="Beta-glucanase-like"/>
</dbReference>
<protein>
    <recommendedName>
        <fullName evidence="2">GH16 domain-containing protein</fullName>
    </recommendedName>
</protein>
<reference evidence="3 4" key="1">
    <citation type="journal article" date="2018" name="Evol. Lett.">
        <title>Horizontal gene cluster transfer increased hallucinogenic mushroom diversity.</title>
        <authorList>
            <person name="Reynolds H.T."/>
            <person name="Vijayakumar V."/>
            <person name="Gluck-Thaler E."/>
            <person name="Korotkin H.B."/>
            <person name="Matheny P.B."/>
            <person name="Slot J.C."/>
        </authorList>
    </citation>
    <scope>NUCLEOTIDE SEQUENCE [LARGE SCALE GENOMIC DNA]</scope>
    <source>
        <strain evidence="3 4">SRW20</strain>
    </source>
</reference>
<evidence type="ECO:0000313" key="4">
    <source>
        <dbReference type="Proteomes" id="UP000284706"/>
    </source>
</evidence>
<sequence>MRWVSALILSFVPASVLAGKFHESPVRPRHGGRSRSLVARNNTASRTFVLKDYYHGQSFLDEWDFFTGDDPTHGSVNFQNRDDAVKKGLAFVQDDGTTVLAVDDFSTVPVGGKRDSIRITSQKTYNNGLFIADFFSMPHGCSVWPAYWSVGPNWPAGGEIDVIEGVNTQTTNQYTLHTSQGCDIGAATQGKSLVANLATSNILNAQCASSGNDNRGCAFLDTDTSTFGHGFNVLAGGVFAHLWDSTGIKVWRFSRDSIPADITAKKPDPSSWGTPAANWPSTNCDIASHFFSHNLVIDTTLCGDFAGSAYANSGCPGSCAQAVADPTNFKFAKWNINYIAVYE</sequence>
<feature type="chain" id="PRO_5019049538" description="GH16 domain-containing protein" evidence="1">
    <location>
        <begin position="19"/>
        <end position="343"/>
    </location>
</feature>
<dbReference type="SUPFAM" id="SSF49899">
    <property type="entry name" value="Concanavalin A-like lectins/glucanases"/>
    <property type="match status" value="1"/>
</dbReference>
<dbReference type="AlphaFoldDB" id="A0A409WCS2"/>
<dbReference type="CDD" id="cd02181">
    <property type="entry name" value="GH16_fungal_Lam16A_glucanase"/>
    <property type="match status" value="1"/>
</dbReference>
<evidence type="ECO:0000256" key="1">
    <source>
        <dbReference type="SAM" id="SignalP"/>
    </source>
</evidence>
<name>A0A409WCS2_9AGAR</name>
<feature type="domain" description="GH16" evidence="2">
    <location>
        <begin position="42"/>
        <end position="314"/>
    </location>
</feature>
<proteinExistence type="predicted"/>
<feature type="signal peptide" evidence="1">
    <location>
        <begin position="1"/>
        <end position="18"/>
    </location>
</feature>
<comment type="caution">
    <text evidence="3">The sequence shown here is derived from an EMBL/GenBank/DDBJ whole genome shotgun (WGS) entry which is preliminary data.</text>
</comment>
<dbReference type="InParanoid" id="A0A409WCS2"/>
<accession>A0A409WCS2</accession>
<dbReference type="FunFam" id="2.60.120.200:FF:000179">
    <property type="entry name" value="Unplaced genomic scaffold supercont1.19, whole genome shotgun sequence"/>
    <property type="match status" value="1"/>
</dbReference>
<dbReference type="OrthoDB" id="192832at2759"/>
<organism evidence="3 4">
    <name type="scientific">Gymnopilus dilepis</name>
    <dbReference type="NCBI Taxonomy" id="231916"/>
    <lineage>
        <taxon>Eukaryota</taxon>
        <taxon>Fungi</taxon>
        <taxon>Dikarya</taxon>
        <taxon>Basidiomycota</taxon>
        <taxon>Agaricomycotina</taxon>
        <taxon>Agaricomycetes</taxon>
        <taxon>Agaricomycetidae</taxon>
        <taxon>Agaricales</taxon>
        <taxon>Agaricineae</taxon>
        <taxon>Hymenogastraceae</taxon>
        <taxon>Gymnopilus</taxon>
    </lineage>
</organism>
<gene>
    <name evidence="3" type="ORF">CVT26_008285</name>
</gene>
<dbReference type="STRING" id="231916.A0A409WCS2"/>
<dbReference type="InterPro" id="IPR013320">
    <property type="entry name" value="ConA-like_dom_sf"/>
</dbReference>
<keyword evidence="4" id="KW-1185">Reference proteome</keyword>
<dbReference type="Proteomes" id="UP000284706">
    <property type="component" value="Unassembled WGS sequence"/>
</dbReference>
<keyword evidence="1" id="KW-0732">Signal</keyword>
<dbReference type="InterPro" id="IPR050546">
    <property type="entry name" value="Glycosyl_Hydrlase_16"/>
</dbReference>
<dbReference type="PROSITE" id="PS51762">
    <property type="entry name" value="GH16_2"/>
    <property type="match status" value="1"/>
</dbReference>
<dbReference type="EMBL" id="NHYE01005181">
    <property type="protein sequence ID" value="PPQ76250.1"/>
    <property type="molecule type" value="Genomic_DNA"/>
</dbReference>
<dbReference type="Gene3D" id="2.60.120.200">
    <property type="match status" value="1"/>
</dbReference>
<dbReference type="GO" id="GO:0004553">
    <property type="term" value="F:hydrolase activity, hydrolyzing O-glycosyl compounds"/>
    <property type="evidence" value="ECO:0007669"/>
    <property type="project" value="InterPro"/>
</dbReference>
<dbReference type="Pfam" id="PF26113">
    <property type="entry name" value="GH16_XgeA"/>
    <property type="match status" value="1"/>
</dbReference>